<accession>A0A285S5B7</accession>
<reference evidence="2" key="1">
    <citation type="submission" date="2017-08" db="EMBL/GenBank/DDBJ databases">
        <authorList>
            <person name="Varghese N."/>
            <person name="Submissions S."/>
        </authorList>
    </citation>
    <scope>NUCLEOTIDE SEQUENCE [LARGE SCALE GENOMIC DNA]</scope>
    <source>
        <strain evidence="2">JC22</strain>
    </source>
</reference>
<organism evidence="1 2">
    <name type="scientific">Ureibacillus xyleni</name>
    <dbReference type="NCBI Taxonomy" id="614648"/>
    <lineage>
        <taxon>Bacteria</taxon>
        <taxon>Bacillati</taxon>
        <taxon>Bacillota</taxon>
        <taxon>Bacilli</taxon>
        <taxon>Bacillales</taxon>
        <taxon>Caryophanaceae</taxon>
        <taxon>Ureibacillus</taxon>
    </lineage>
</organism>
<proteinExistence type="predicted"/>
<dbReference type="InterPro" id="IPR052927">
    <property type="entry name" value="DCC_oxidoreductase"/>
</dbReference>
<dbReference type="EMBL" id="OBMQ01000003">
    <property type="protein sequence ID" value="SOC02494.1"/>
    <property type="molecule type" value="Genomic_DNA"/>
</dbReference>
<evidence type="ECO:0000313" key="2">
    <source>
        <dbReference type="Proteomes" id="UP000219636"/>
    </source>
</evidence>
<sequence>MKVILFDGECSFCNRSVQFIIKRDKKKQFKFASLQSASGREIVEDYGIPESIDSVVLIENNRAFTKSSAVLRIALGLDHFWKIFSAFLLVPAPLRNIIYDFIAKNRHKLLKQNQCIIPSKEDLERFI</sequence>
<gene>
    <name evidence="1" type="ORF">SAMN05880501_10347</name>
</gene>
<dbReference type="InterPro" id="IPR007263">
    <property type="entry name" value="DCC1-like"/>
</dbReference>
<dbReference type="Pfam" id="PF04134">
    <property type="entry name" value="DCC1-like"/>
    <property type="match status" value="1"/>
</dbReference>
<dbReference type="PANTHER" id="PTHR33639:SF2">
    <property type="entry name" value="DUF393 DOMAIN-CONTAINING PROTEIN"/>
    <property type="match status" value="1"/>
</dbReference>
<dbReference type="GO" id="GO:0015035">
    <property type="term" value="F:protein-disulfide reductase activity"/>
    <property type="evidence" value="ECO:0007669"/>
    <property type="project" value="InterPro"/>
</dbReference>
<dbReference type="OrthoDB" id="9785438at2"/>
<dbReference type="AlphaFoldDB" id="A0A285S5B7"/>
<protein>
    <submittedName>
        <fullName evidence="1">Predicted DCC family thiol-disulfide oxidoreductase YuxK</fullName>
    </submittedName>
</protein>
<dbReference type="RefSeq" id="WP_097072738.1">
    <property type="nucleotide sequence ID" value="NZ_OBMQ01000003.1"/>
</dbReference>
<name>A0A285S5B7_9BACL</name>
<keyword evidence="2" id="KW-1185">Reference proteome</keyword>
<evidence type="ECO:0000313" key="1">
    <source>
        <dbReference type="EMBL" id="SOC02494.1"/>
    </source>
</evidence>
<dbReference type="PANTHER" id="PTHR33639">
    <property type="entry name" value="THIOL-DISULFIDE OXIDOREDUCTASE DCC"/>
    <property type="match status" value="1"/>
</dbReference>
<dbReference type="Proteomes" id="UP000219636">
    <property type="component" value="Unassembled WGS sequence"/>
</dbReference>